<reference evidence="1 2" key="1">
    <citation type="submission" date="2011-08" db="EMBL/GenBank/DDBJ databases">
        <title>The genome of the obligate endobacterium of an arbuscular mycorrhizal fungus reveals an interphylum network of nutritional interactions.</title>
        <authorList>
            <person name="Ghignone S."/>
            <person name="Salvioli A."/>
            <person name="Anca I."/>
            <person name="Lumini E."/>
            <person name="Ortu G."/>
            <person name="Petiti L."/>
            <person name="Cruveiller S."/>
            <person name="Bianciotto V."/>
            <person name="Piffanelli P."/>
            <person name="Lanfranco L."/>
            <person name="Bonfante P."/>
        </authorList>
    </citation>
    <scope>NUCLEOTIDE SEQUENCE [LARGE SCALE GENOMIC DNA]</scope>
    <source>
        <strain evidence="1 2">BEG34</strain>
    </source>
</reference>
<evidence type="ECO:0000313" key="1">
    <source>
        <dbReference type="EMBL" id="CCD30361.1"/>
    </source>
</evidence>
<dbReference type="EMBL" id="CAFB01000123">
    <property type="protein sequence ID" value="CCD30361.1"/>
    <property type="molecule type" value="Genomic_DNA"/>
</dbReference>
<organism evidence="1 2">
    <name type="scientific">Candidatus Glomeribacter gigasporarum BEG34</name>
    <dbReference type="NCBI Taxonomy" id="1070319"/>
    <lineage>
        <taxon>Bacteria</taxon>
        <taxon>Pseudomonadati</taxon>
        <taxon>Pseudomonadota</taxon>
        <taxon>Betaproteobacteria</taxon>
        <taxon>Burkholderiales</taxon>
        <taxon>Burkholderiaceae</taxon>
        <taxon>Candidatus Glomeribacter</taxon>
    </lineage>
</organism>
<dbReference type="STRING" id="1070319.CAGGBEG34_990002"/>
<dbReference type="eggNOG" id="ENOG5032ZQZ">
    <property type="taxonomic scope" value="Bacteria"/>
</dbReference>
<dbReference type="InterPro" id="IPR049156">
    <property type="entry name" value="Phage_chap_TAC_15-like"/>
</dbReference>
<protein>
    <recommendedName>
        <fullName evidence="3">Bacteriophage protein</fullName>
    </recommendedName>
</protein>
<keyword evidence="2" id="KW-1185">Reference proteome</keyword>
<accession>G2JC53</accession>
<gene>
    <name evidence="1" type="ORF">CAGGBEG34_990002</name>
</gene>
<evidence type="ECO:0008006" key="3">
    <source>
        <dbReference type="Google" id="ProtNLM"/>
    </source>
</evidence>
<dbReference type="AlphaFoldDB" id="G2JC53"/>
<dbReference type="OrthoDB" id="9034327at2"/>
<comment type="caution">
    <text evidence="1">The sequence shown here is derived from an EMBL/GenBank/DDBJ whole genome shotgun (WGS) entry which is preliminary data.</text>
</comment>
<dbReference type="Proteomes" id="UP000054051">
    <property type="component" value="Unassembled WGS sequence"/>
</dbReference>
<proteinExistence type="predicted"/>
<dbReference type="RefSeq" id="WP_006683382.1">
    <property type="nucleotide sequence ID" value="NZ_CAFB01000123.1"/>
</dbReference>
<dbReference type="Pfam" id="PF21822">
    <property type="entry name" value="Phage_TAC_15"/>
    <property type="match status" value="1"/>
</dbReference>
<evidence type="ECO:0000313" key="2">
    <source>
        <dbReference type="Proteomes" id="UP000054051"/>
    </source>
</evidence>
<name>G2JC53_9BURK</name>
<sequence>MSKFEIEGQQYRAGKLNAFAQLHVARKIAPVLGGLAALQGADSAAALKSLADVIAAMPDADCEYVLHTCLSVTQRQNGKHFSPVWNAQNQALMFDDIGLSEMVQIAMYVIQDSLGNFLRGLTERAVEASPATAANG</sequence>